<dbReference type="InterPro" id="IPR058240">
    <property type="entry name" value="rSAM_sf"/>
</dbReference>
<dbReference type="InterPro" id="IPR006638">
    <property type="entry name" value="Elp3/MiaA/NifB-like_rSAM"/>
</dbReference>
<evidence type="ECO:0000256" key="1">
    <source>
        <dbReference type="ARBA" id="ARBA00022691"/>
    </source>
</evidence>
<dbReference type="Proteomes" id="UP000236842">
    <property type="component" value="Unassembled WGS sequence"/>
</dbReference>
<keyword evidence="1" id="KW-0949">S-adenosyl-L-methionine</keyword>
<evidence type="ECO:0000259" key="5">
    <source>
        <dbReference type="PROSITE" id="PS51918"/>
    </source>
</evidence>
<dbReference type="CDD" id="cd01335">
    <property type="entry name" value="Radical_SAM"/>
    <property type="match status" value="1"/>
</dbReference>
<keyword evidence="2" id="KW-0479">Metal-binding</keyword>
<dbReference type="SFLD" id="SFLDG01067">
    <property type="entry name" value="SPASM/twitch_domain_containing"/>
    <property type="match status" value="1"/>
</dbReference>
<keyword evidence="4" id="KW-0411">Iron-sulfur</keyword>
<dbReference type="GO" id="GO:0051536">
    <property type="term" value="F:iron-sulfur cluster binding"/>
    <property type="evidence" value="ECO:0007669"/>
    <property type="project" value="UniProtKB-KW"/>
</dbReference>
<comment type="caution">
    <text evidence="6">The sequence shown here is derived from an EMBL/GenBank/DDBJ whole genome shotgun (WGS) entry which is preliminary data.</text>
</comment>
<keyword evidence="3" id="KW-0408">Iron</keyword>
<dbReference type="SFLD" id="SFLDS00029">
    <property type="entry name" value="Radical_SAM"/>
    <property type="match status" value="1"/>
</dbReference>
<dbReference type="PANTHER" id="PTHR11228:SF7">
    <property type="entry name" value="PQQA PEPTIDE CYCLASE"/>
    <property type="match status" value="1"/>
</dbReference>
<evidence type="ECO:0000313" key="6">
    <source>
        <dbReference type="EMBL" id="PIX29331.1"/>
    </source>
</evidence>
<dbReference type="Pfam" id="PF13186">
    <property type="entry name" value="SPASM"/>
    <property type="match status" value="1"/>
</dbReference>
<dbReference type="NCBIfam" id="TIGR04085">
    <property type="entry name" value="rSAM_more_4Fe4S"/>
    <property type="match status" value="1"/>
</dbReference>
<evidence type="ECO:0000256" key="3">
    <source>
        <dbReference type="ARBA" id="ARBA00023004"/>
    </source>
</evidence>
<dbReference type="SFLD" id="SFLDG01386">
    <property type="entry name" value="main_SPASM_domain-containing"/>
    <property type="match status" value="1"/>
</dbReference>
<dbReference type="GO" id="GO:0003824">
    <property type="term" value="F:catalytic activity"/>
    <property type="evidence" value="ECO:0007669"/>
    <property type="project" value="InterPro"/>
</dbReference>
<dbReference type="Gene3D" id="3.20.20.70">
    <property type="entry name" value="Aldolase class I"/>
    <property type="match status" value="1"/>
</dbReference>
<dbReference type="InterPro" id="IPR023885">
    <property type="entry name" value="4Fe4S-binding_SPASM_dom"/>
</dbReference>
<dbReference type="GO" id="GO:0046872">
    <property type="term" value="F:metal ion binding"/>
    <property type="evidence" value="ECO:0007669"/>
    <property type="project" value="UniProtKB-KW"/>
</dbReference>
<name>A0A2H9N7J7_9BACT</name>
<evidence type="ECO:0000313" key="7">
    <source>
        <dbReference type="Proteomes" id="UP000236842"/>
    </source>
</evidence>
<dbReference type="PROSITE" id="PS51918">
    <property type="entry name" value="RADICAL_SAM"/>
    <property type="match status" value="1"/>
</dbReference>
<dbReference type="Pfam" id="PF04055">
    <property type="entry name" value="Radical_SAM"/>
    <property type="match status" value="1"/>
</dbReference>
<proteinExistence type="predicted"/>
<evidence type="ECO:0000256" key="2">
    <source>
        <dbReference type="ARBA" id="ARBA00022723"/>
    </source>
</evidence>
<dbReference type="InterPro" id="IPR013785">
    <property type="entry name" value="Aldolase_TIM"/>
</dbReference>
<gene>
    <name evidence="6" type="ORF">COZ64_00355</name>
</gene>
<dbReference type="InterPro" id="IPR007197">
    <property type="entry name" value="rSAM"/>
</dbReference>
<dbReference type="InterPro" id="IPR050377">
    <property type="entry name" value="Radical_SAM_PqqE_MftC-like"/>
</dbReference>
<dbReference type="PANTHER" id="PTHR11228">
    <property type="entry name" value="RADICAL SAM DOMAIN PROTEIN"/>
    <property type="match status" value="1"/>
</dbReference>
<dbReference type="AlphaFoldDB" id="A0A2H9N7J7"/>
<accession>A0A2H9N7J7</accession>
<organism evidence="6 7">
    <name type="scientific">Candidatus Brennerbacteria bacterium CG_4_8_14_3_um_filter_43_14</name>
    <dbReference type="NCBI Taxonomy" id="1974521"/>
    <lineage>
        <taxon>Bacteria</taxon>
        <taxon>Candidatus Brenneribacteriota</taxon>
    </lineage>
</organism>
<sequence length="433" mass="48334">MLYKALNAPLTVHLEIDTECNQICRHCYNFWRARQPRLRIRLSEPLSIRMADQLQKYNVFHVILTGGEPFMNAKIMFLLMDELTKRSITFSLNSNVTLLTPELAAIARQKGLYSVLTSFLSYDPAMHNFLSSTKGSFDRTIRGIKIAQDAGLNVAANMVVSRYNLSHVQRTGMFLGELGITTFSATRVIPPRQCDAALLEELTLGNDDIRSIVSQLLFLKEQGTHIDSLVPYPACFFDSKESWAPFRSRTCSAGKTSVVLAANGMVRACPHHEKEYGSLQLEELGTIWSHMDEWRDGSQLPNICKSCSLFAACGGGCRMASRDGSVCGDDVIADAQKQKIDISRPSSPITLTGTTQLRVKVKCRFRKDDVMGVINTGGLQNTLVAPETLDVFKGIHDEGSTFTPDSLRTTHSIIMPEEQYLNRYNLCFIISNK</sequence>
<dbReference type="SUPFAM" id="SSF102114">
    <property type="entry name" value="Radical SAM enzymes"/>
    <property type="match status" value="1"/>
</dbReference>
<dbReference type="SMART" id="SM00729">
    <property type="entry name" value="Elp3"/>
    <property type="match status" value="1"/>
</dbReference>
<protein>
    <recommendedName>
        <fullName evidence="5">Radical SAM core domain-containing protein</fullName>
    </recommendedName>
</protein>
<dbReference type="EMBL" id="PFIJ01000006">
    <property type="protein sequence ID" value="PIX29331.1"/>
    <property type="molecule type" value="Genomic_DNA"/>
</dbReference>
<reference evidence="7" key="1">
    <citation type="submission" date="2017-09" db="EMBL/GenBank/DDBJ databases">
        <title>Depth-based differentiation of microbial function through sediment-hosted aquifers and enrichment of novel symbionts in the deep terrestrial subsurface.</title>
        <authorList>
            <person name="Probst A.J."/>
            <person name="Ladd B."/>
            <person name="Jarett J.K."/>
            <person name="Geller-Mcgrath D.E."/>
            <person name="Sieber C.M.K."/>
            <person name="Emerson J.B."/>
            <person name="Anantharaman K."/>
            <person name="Thomas B.C."/>
            <person name="Malmstrom R."/>
            <person name="Stieglmeier M."/>
            <person name="Klingl A."/>
            <person name="Woyke T."/>
            <person name="Ryan C.M."/>
            <person name="Banfield J.F."/>
        </authorList>
    </citation>
    <scope>NUCLEOTIDE SEQUENCE [LARGE SCALE GENOMIC DNA]</scope>
</reference>
<feature type="domain" description="Radical SAM core" evidence="5">
    <location>
        <begin position="6"/>
        <end position="216"/>
    </location>
</feature>
<evidence type="ECO:0000256" key="4">
    <source>
        <dbReference type="ARBA" id="ARBA00023014"/>
    </source>
</evidence>